<sequence>MVSGTITTANNTSLSSKERVSSSHKSVASSSSTQEEDSGTDFCIYPLSTKEEGKRPLSNNSRRSTPQKSIEEIKCKSVGFFVSELNVNIEKYTALNETNEKILKEFFFEILWIPMVESFEKWTDTQEKSFCTVANAMPWSWCHPSMVSKSFNSHIVEEWHYRKESTLVVLDENAKVVTTNALQMVETWGASAFPFSREMEVSISKS</sequence>
<accession>A0A835MB46</accession>
<gene>
    <name evidence="2" type="ORF">IFM89_035250</name>
</gene>
<dbReference type="InterPro" id="IPR039299">
    <property type="entry name" value="SEOA"/>
</dbReference>
<feature type="region of interest" description="Disordered" evidence="1">
    <location>
        <begin position="1"/>
        <end position="41"/>
    </location>
</feature>
<evidence type="ECO:0000313" key="3">
    <source>
        <dbReference type="Proteomes" id="UP000631114"/>
    </source>
</evidence>
<evidence type="ECO:0000313" key="2">
    <source>
        <dbReference type="EMBL" id="KAF9617306.1"/>
    </source>
</evidence>
<feature type="compositionally biased region" description="Low complexity" evidence="1">
    <location>
        <begin position="23"/>
        <end position="32"/>
    </location>
</feature>
<dbReference type="EMBL" id="JADFTS010000003">
    <property type="protein sequence ID" value="KAF9617306.1"/>
    <property type="molecule type" value="Genomic_DNA"/>
</dbReference>
<protein>
    <submittedName>
        <fullName evidence="2">Uncharacterized protein</fullName>
    </submittedName>
</protein>
<organism evidence="2 3">
    <name type="scientific">Coptis chinensis</name>
    <dbReference type="NCBI Taxonomy" id="261450"/>
    <lineage>
        <taxon>Eukaryota</taxon>
        <taxon>Viridiplantae</taxon>
        <taxon>Streptophyta</taxon>
        <taxon>Embryophyta</taxon>
        <taxon>Tracheophyta</taxon>
        <taxon>Spermatophyta</taxon>
        <taxon>Magnoliopsida</taxon>
        <taxon>Ranunculales</taxon>
        <taxon>Ranunculaceae</taxon>
        <taxon>Coptidoideae</taxon>
        <taxon>Coptis</taxon>
    </lineage>
</organism>
<dbReference type="PANTHER" id="PTHR33232:SF20">
    <property type="entry name" value="PROTEIN SIEVE ELEMENT OCCLUSION B-LIKE"/>
    <property type="match status" value="1"/>
</dbReference>
<keyword evidence="3" id="KW-1185">Reference proteome</keyword>
<comment type="caution">
    <text evidence="2">The sequence shown here is derived from an EMBL/GenBank/DDBJ whole genome shotgun (WGS) entry which is preliminary data.</text>
</comment>
<evidence type="ECO:0000256" key="1">
    <source>
        <dbReference type="SAM" id="MobiDB-lite"/>
    </source>
</evidence>
<dbReference type="GO" id="GO:0010088">
    <property type="term" value="P:phloem development"/>
    <property type="evidence" value="ECO:0007669"/>
    <property type="project" value="InterPro"/>
</dbReference>
<reference evidence="2 3" key="1">
    <citation type="submission" date="2020-10" db="EMBL/GenBank/DDBJ databases">
        <title>The Coptis chinensis genome and diversification of protoberbering-type alkaloids.</title>
        <authorList>
            <person name="Wang B."/>
            <person name="Shu S."/>
            <person name="Song C."/>
            <person name="Liu Y."/>
        </authorList>
    </citation>
    <scope>NUCLEOTIDE SEQUENCE [LARGE SCALE GENOMIC DNA]</scope>
    <source>
        <strain evidence="2">HL-2020</strain>
        <tissue evidence="2">Leaf</tissue>
    </source>
</reference>
<dbReference type="PANTHER" id="PTHR33232">
    <property type="entry name" value="PROTEIN SIEVE ELEMENT OCCLUSION B-LIKE"/>
    <property type="match status" value="1"/>
</dbReference>
<name>A0A835MB46_9MAGN</name>
<feature type="compositionally biased region" description="Polar residues" evidence="1">
    <location>
        <begin position="1"/>
        <end position="12"/>
    </location>
</feature>
<dbReference type="OrthoDB" id="1670392at2759"/>
<dbReference type="AlphaFoldDB" id="A0A835MB46"/>
<dbReference type="Proteomes" id="UP000631114">
    <property type="component" value="Unassembled WGS sequence"/>
</dbReference>
<proteinExistence type="predicted"/>